<gene>
    <name evidence="5" type="ORF">AHA02nite_01390</name>
</gene>
<keyword evidence="3" id="KW-0804">Transcription</keyword>
<dbReference type="NCBIfam" id="NF033788">
    <property type="entry name" value="HTH_metalloreg"/>
    <property type="match status" value="1"/>
</dbReference>
<dbReference type="InterPro" id="IPR036390">
    <property type="entry name" value="WH_DNA-bd_sf"/>
</dbReference>
<comment type="caution">
    <text evidence="5">The sequence shown here is derived from an EMBL/GenBank/DDBJ whole genome shotgun (WGS) entry which is preliminary data.</text>
</comment>
<dbReference type="Pfam" id="PF01022">
    <property type="entry name" value="HTH_5"/>
    <property type="match status" value="1"/>
</dbReference>
<dbReference type="Gene3D" id="1.10.10.10">
    <property type="entry name" value="Winged helix-like DNA-binding domain superfamily/Winged helix DNA-binding domain"/>
    <property type="match status" value="1"/>
</dbReference>
<dbReference type="InterPro" id="IPR036388">
    <property type="entry name" value="WH-like_DNA-bd_sf"/>
</dbReference>
<keyword evidence="2" id="KW-0238">DNA-binding</keyword>
<evidence type="ECO:0000256" key="2">
    <source>
        <dbReference type="ARBA" id="ARBA00023125"/>
    </source>
</evidence>
<sequence length="335" mass="39628">MKVEYKFDQYIMADFIAFTFRVANVGEGEEEEKYKALMRGSEVEKWIEEAHENLSSDDLKELQVFFQKDSHIAISLIPYWYRRNAFSSIDALLDSIRTIEEKQLVEGIVNTSFVDDSVKQLPVEKRIKSLPIPEEEKWKLLYFVQHPNEVKERLCKLLKRIYEQYYADFESLLLTKIKDKVEHLNEQEYDQFIKEMASQYTNWDGNKKLVVMPSYSMSVGFISFDEEEVSLLVVGLDRFNLSQKMRDEKEVLELLKILTDERRFNMLRLLKQRAHYGYEIAQELGVSNSTVSHHLAILLNHGFVQSNRDENKVYYAIDQDEVKSVIKELEELFLK</sequence>
<dbReference type="Proteomes" id="UP000321440">
    <property type="component" value="Unassembled WGS sequence"/>
</dbReference>
<dbReference type="OrthoDB" id="1706794at2"/>
<protein>
    <recommendedName>
        <fullName evidence="4">HTH arsR-type domain-containing protein</fullName>
    </recommendedName>
</protein>
<dbReference type="PANTHER" id="PTHR33154">
    <property type="entry name" value="TRANSCRIPTIONAL REGULATOR, ARSR FAMILY"/>
    <property type="match status" value="1"/>
</dbReference>
<evidence type="ECO:0000256" key="1">
    <source>
        <dbReference type="ARBA" id="ARBA00023015"/>
    </source>
</evidence>
<dbReference type="GO" id="GO:0003700">
    <property type="term" value="F:DNA-binding transcription factor activity"/>
    <property type="evidence" value="ECO:0007669"/>
    <property type="project" value="InterPro"/>
</dbReference>
<dbReference type="PANTHER" id="PTHR33154:SF33">
    <property type="entry name" value="TRANSCRIPTIONAL REPRESSOR SDPR"/>
    <property type="match status" value="1"/>
</dbReference>
<dbReference type="InterPro" id="IPR011991">
    <property type="entry name" value="ArsR-like_HTH"/>
</dbReference>
<dbReference type="PRINTS" id="PR00778">
    <property type="entry name" value="HTHARSR"/>
</dbReference>
<dbReference type="RefSeq" id="WP_146813389.1">
    <property type="nucleotide sequence ID" value="NZ_BJYA01000001.1"/>
</dbReference>
<evidence type="ECO:0000313" key="5">
    <source>
        <dbReference type="EMBL" id="GEN44363.1"/>
    </source>
</evidence>
<dbReference type="SMART" id="SM00418">
    <property type="entry name" value="HTH_ARSR"/>
    <property type="match status" value="1"/>
</dbReference>
<reference evidence="5 6" key="1">
    <citation type="submission" date="2019-07" db="EMBL/GenBank/DDBJ databases">
        <title>Whole genome shotgun sequence of Alkalibacillus haloalkaliphilus NBRC 103110.</title>
        <authorList>
            <person name="Hosoyama A."/>
            <person name="Uohara A."/>
            <person name="Ohji S."/>
            <person name="Ichikawa N."/>
        </authorList>
    </citation>
    <scope>NUCLEOTIDE SEQUENCE [LARGE SCALE GENOMIC DNA]</scope>
    <source>
        <strain evidence="5 6">NBRC 103110</strain>
    </source>
</reference>
<organism evidence="5 6">
    <name type="scientific">Alkalibacillus haloalkaliphilus</name>
    <dbReference type="NCBI Taxonomy" id="94136"/>
    <lineage>
        <taxon>Bacteria</taxon>
        <taxon>Bacillati</taxon>
        <taxon>Bacillota</taxon>
        <taxon>Bacilli</taxon>
        <taxon>Bacillales</taxon>
        <taxon>Bacillaceae</taxon>
        <taxon>Alkalibacillus</taxon>
    </lineage>
</organism>
<keyword evidence="1" id="KW-0805">Transcription regulation</keyword>
<name>A0A511W2Q4_9BACI</name>
<proteinExistence type="predicted"/>
<dbReference type="AlphaFoldDB" id="A0A511W2Q4"/>
<dbReference type="InterPro" id="IPR051081">
    <property type="entry name" value="HTH_MetalResp_TranReg"/>
</dbReference>
<keyword evidence="6" id="KW-1185">Reference proteome</keyword>
<feature type="domain" description="HTH arsR-type" evidence="4">
    <location>
        <begin position="243"/>
        <end position="335"/>
    </location>
</feature>
<dbReference type="PROSITE" id="PS50987">
    <property type="entry name" value="HTH_ARSR_2"/>
    <property type="match status" value="1"/>
</dbReference>
<dbReference type="GO" id="GO:0003677">
    <property type="term" value="F:DNA binding"/>
    <property type="evidence" value="ECO:0007669"/>
    <property type="project" value="UniProtKB-KW"/>
</dbReference>
<dbReference type="CDD" id="cd00090">
    <property type="entry name" value="HTH_ARSR"/>
    <property type="match status" value="1"/>
</dbReference>
<dbReference type="EMBL" id="BJYA01000001">
    <property type="protein sequence ID" value="GEN44363.1"/>
    <property type="molecule type" value="Genomic_DNA"/>
</dbReference>
<evidence type="ECO:0000259" key="4">
    <source>
        <dbReference type="PROSITE" id="PS50987"/>
    </source>
</evidence>
<dbReference type="InterPro" id="IPR001845">
    <property type="entry name" value="HTH_ArsR_DNA-bd_dom"/>
</dbReference>
<evidence type="ECO:0000256" key="3">
    <source>
        <dbReference type="ARBA" id="ARBA00023163"/>
    </source>
</evidence>
<evidence type="ECO:0000313" key="6">
    <source>
        <dbReference type="Proteomes" id="UP000321440"/>
    </source>
</evidence>
<accession>A0A511W2Q4</accession>
<dbReference type="SUPFAM" id="SSF46785">
    <property type="entry name" value="Winged helix' DNA-binding domain"/>
    <property type="match status" value="1"/>
</dbReference>